<evidence type="ECO:0000259" key="4">
    <source>
        <dbReference type="Pfam" id="PF20642"/>
    </source>
</evidence>
<dbReference type="InterPro" id="IPR038801">
    <property type="entry name" value="TAF1C"/>
</dbReference>
<dbReference type="AlphaFoldDB" id="A0AA88TF07"/>
<feature type="region of interest" description="Disordered" evidence="1">
    <location>
        <begin position="670"/>
        <end position="709"/>
    </location>
</feature>
<dbReference type="InterPro" id="IPR049090">
    <property type="entry name" value="TAF1C_HB"/>
</dbReference>
<dbReference type="EMBL" id="JAUYZG010000022">
    <property type="protein sequence ID" value="KAK2872344.1"/>
    <property type="molecule type" value="Genomic_DNA"/>
</dbReference>
<dbReference type="GO" id="GO:0001164">
    <property type="term" value="F:RNA polymerase I core promoter sequence-specific DNA binding"/>
    <property type="evidence" value="ECO:0007669"/>
    <property type="project" value="TreeGrafter"/>
</dbReference>
<keyword evidence="2" id="KW-0732">Signal</keyword>
<evidence type="ECO:0000256" key="2">
    <source>
        <dbReference type="SAM" id="SignalP"/>
    </source>
</evidence>
<feature type="domain" description="TAF1C helical bundle" evidence="4">
    <location>
        <begin position="628"/>
        <end position="906"/>
    </location>
</feature>
<accession>A0AA88TF07</accession>
<evidence type="ECO:0008006" key="7">
    <source>
        <dbReference type="Google" id="ProtNLM"/>
    </source>
</evidence>
<comment type="caution">
    <text evidence="5">The sequence shown here is derived from an EMBL/GenBank/DDBJ whole genome shotgun (WGS) entry which is preliminary data.</text>
</comment>
<name>A0AA88TF07_9TELE</name>
<feature type="compositionally biased region" description="Polar residues" evidence="1">
    <location>
        <begin position="973"/>
        <end position="996"/>
    </location>
</feature>
<proteinExistence type="predicted"/>
<evidence type="ECO:0000313" key="6">
    <source>
        <dbReference type="Proteomes" id="UP001187343"/>
    </source>
</evidence>
<dbReference type="PANTHER" id="PTHR15319">
    <property type="entry name" value="TATA BOX-BINDING PROTEIN ASSOCIATED FACTOR RNA POLYMERASE I SUBUNIT C"/>
    <property type="match status" value="1"/>
</dbReference>
<feature type="region of interest" description="Disordered" evidence="1">
    <location>
        <begin position="20"/>
        <end position="48"/>
    </location>
</feature>
<gene>
    <name evidence="5" type="ORF">Q8A67_022241</name>
</gene>
<protein>
    <recommendedName>
        <fullName evidence="7">TATA box-binding protein-associated factor RNA polymerase I subunit C</fullName>
    </recommendedName>
</protein>
<feature type="compositionally biased region" description="Polar residues" evidence="1">
    <location>
        <begin position="1044"/>
        <end position="1054"/>
    </location>
</feature>
<feature type="domain" description="TAF1C beta-propeller" evidence="3">
    <location>
        <begin position="383"/>
        <end position="519"/>
    </location>
</feature>
<feature type="signal peptide" evidence="2">
    <location>
        <begin position="1"/>
        <end position="20"/>
    </location>
</feature>
<feature type="region of interest" description="Disordered" evidence="1">
    <location>
        <begin position="965"/>
        <end position="1093"/>
    </location>
</feature>
<dbReference type="Pfam" id="PF20641">
    <property type="entry name" value="TAF1C_beta-prop"/>
    <property type="match status" value="1"/>
</dbReference>
<organism evidence="5 6">
    <name type="scientific">Cirrhinus molitorella</name>
    <name type="common">mud carp</name>
    <dbReference type="NCBI Taxonomy" id="172907"/>
    <lineage>
        <taxon>Eukaryota</taxon>
        <taxon>Metazoa</taxon>
        <taxon>Chordata</taxon>
        <taxon>Craniata</taxon>
        <taxon>Vertebrata</taxon>
        <taxon>Euteleostomi</taxon>
        <taxon>Actinopterygii</taxon>
        <taxon>Neopterygii</taxon>
        <taxon>Teleostei</taxon>
        <taxon>Ostariophysi</taxon>
        <taxon>Cypriniformes</taxon>
        <taxon>Cyprinidae</taxon>
        <taxon>Labeoninae</taxon>
        <taxon>Labeonini</taxon>
        <taxon>Cirrhinus</taxon>
    </lineage>
</organism>
<feature type="compositionally biased region" description="Polar residues" evidence="1">
    <location>
        <begin position="670"/>
        <end position="687"/>
    </location>
</feature>
<dbReference type="Pfam" id="PF20642">
    <property type="entry name" value="TAF1C_HB"/>
    <property type="match status" value="1"/>
</dbReference>
<feature type="compositionally biased region" description="Low complexity" evidence="1">
    <location>
        <begin position="1058"/>
        <end position="1075"/>
    </location>
</feature>
<sequence length="1093" mass="123686">MGKVFLVVLMTLILLNATQAKEKRGGRNKRNSTNIANPRFFKGQGIPVNVPPPPNRTTDPQTHVLLSTEVEVELRSNNTVNYLQGPLSNRAGERQDFSVTTTIMDNTFPKQLFPHFYLDGPPERKQKHSYGGWGSYERMFAVNSGPCTDEQSSVQHAFEFQHTVSGEEWVPVKPAVAPLIPLCEDTKVSSPLLKGPLDFPDQMQYFYQHHCMDAFSTMGHLLQGNLSFKKANEQPEDALSMRWANGFLNGLQYKNCEVTQSSLKIRYVHRLLADIVCDIPPTLLGSLLHEELKYQRDQQQFCADPTGGALGYIPLHESQSYSDGCLIYPSGAAMDKINFHRVVQRYSDDKPPSFVTDYEPHSFYLNGTVRQISLANMEDVGHVALRSDYFCAVWLLGDKKKPQLMDVIQAKDRFSCVAVSPHIPNELAVVNEQGAAYLWTVKKGLQKFREEDSNLYFNAKSPWRWCEFSSHPRVMVYADRTGAELTDIRTADKNHTLFRIGRTAACASGERVILTKYLSKSHAHHHLINTQFSTYIMDERVPSVPMLKWDHMMESPPMFACDLPAQAPSQMCKLLLGAQSSQELMLLHYTGGREHACQARGSIQKLFSPKESLSHLNVLLPHRRHLAEKRLNVPAAGFTAVQKKDYLSVFHLTESGDIFYQTLKFRTDQTTTNNNIPEQSVSVQSTVETRESENVQSHADSDDSETEGRQAAIPHMEVINNVDNDDLNALDTNHQLSIGNKPIRSTRLPNPSKDPDLQVAWDKWFKPIFEKTPSKKGHPIFRRVRISNLRGLAGGILNKPKIDRFMRLRKDLQEVMEKKELLLHGRTYLPHLDVTPVPKPVDPDEWPDDVSQRLAASWGDNWKLWWEEKLGLNRDKKIAALWRKRRREKQARGRSRTSLSGSFTSSVSYQESVSGLSSSASHYLGSGDETPESSQAVDMEEWRARPEMHRKSPIILRRFLNEQSTAAKPFKSPTRSSQRPDQDLLTSPSRSQSSFQVERPTSGIPSVAAEMDVGPPPSIVSTRASTGHSKRSSFKSREFYLSSRPMSQTPTQNIVPRFRSSSPTTSSQPSSRFSQLRNHSQASQPKKKSRMGF</sequence>
<reference evidence="5" key="1">
    <citation type="submission" date="2023-08" db="EMBL/GenBank/DDBJ databases">
        <title>Chromosome-level Genome Assembly of mud carp (Cirrhinus molitorella).</title>
        <authorList>
            <person name="Liu H."/>
        </authorList>
    </citation>
    <scope>NUCLEOTIDE SEQUENCE</scope>
    <source>
        <strain evidence="5">Prfri</strain>
        <tissue evidence="5">Muscle</tissue>
    </source>
</reference>
<dbReference type="GO" id="GO:0001650">
    <property type="term" value="C:fibrillar center"/>
    <property type="evidence" value="ECO:0007669"/>
    <property type="project" value="TreeGrafter"/>
</dbReference>
<evidence type="ECO:0000256" key="1">
    <source>
        <dbReference type="SAM" id="MobiDB-lite"/>
    </source>
</evidence>
<dbReference type="InterPro" id="IPR049087">
    <property type="entry name" value="TAF1C_beta-prop"/>
</dbReference>
<feature type="region of interest" description="Disordered" evidence="1">
    <location>
        <begin position="918"/>
        <end position="946"/>
    </location>
</feature>
<dbReference type="PANTHER" id="PTHR15319:SF1">
    <property type="entry name" value="TATA BOX-BINDING PROTEIN-ASSOCIATED FACTOR RNA POLYMERASE I SUBUNIT C"/>
    <property type="match status" value="1"/>
</dbReference>
<feature type="chain" id="PRO_5041644780" description="TATA box-binding protein-associated factor RNA polymerase I subunit C" evidence="2">
    <location>
        <begin position="21"/>
        <end position="1093"/>
    </location>
</feature>
<keyword evidence="6" id="KW-1185">Reference proteome</keyword>
<dbReference type="Proteomes" id="UP001187343">
    <property type="component" value="Unassembled WGS sequence"/>
</dbReference>
<evidence type="ECO:0000259" key="3">
    <source>
        <dbReference type="Pfam" id="PF20641"/>
    </source>
</evidence>
<evidence type="ECO:0000313" key="5">
    <source>
        <dbReference type="EMBL" id="KAK2872344.1"/>
    </source>
</evidence>